<proteinExistence type="inferred from homology"/>
<dbReference type="CDD" id="cd01310">
    <property type="entry name" value="TatD_DNAse"/>
    <property type="match status" value="1"/>
</dbReference>
<dbReference type="SUPFAM" id="SSF51556">
    <property type="entry name" value="Metallo-dependent hydrolases"/>
    <property type="match status" value="1"/>
</dbReference>
<dbReference type="PANTHER" id="PTHR46124">
    <property type="entry name" value="D-AMINOACYL-TRNA DEACYLASE"/>
    <property type="match status" value="1"/>
</dbReference>
<comment type="caution">
    <text evidence="5">The sequence shown here is derived from an EMBL/GenBank/DDBJ whole genome shotgun (WGS) entry which is preliminary data.</text>
</comment>
<evidence type="ECO:0000313" key="6">
    <source>
        <dbReference type="Proteomes" id="UP000717981"/>
    </source>
</evidence>
<dbReference type="OrthoDB" id="9810005at2"/>
<dbReference type="PROSITE" id="PS01091">
    <property type="entry name" value="TATD_3"/>
    <property type="match status" value="1"/>
</dbReference>
<dbReference type="PIRSF" id="PIRSF005902">
    <property type="entry name" value="DNase_TatD"/>
    <property type="match status" value="1"/>
</dbReference>
<dbReference type="GO" id="GO:0005829">
    <property type="term" value="C:cytosol"/>
    <property type="evidence" value="ECO:0007669"/>
    <property type="project" value="TreeGrafter"/>
</dbReference>
<feature type="binding site" evidence="4">
    <location>
        <position position="154"/>
    </location>
    <ligand>
        <name>a divalent metal cation</name>
        <dbReference type="ChEBI" id="CHEBI:60240"/>
        <label>2</label>
    </ligand>
</feature>
<dbReference type="AlphaFoldDB" id="A0A921TE33"/>
<protein>
    <submittedName>
        <fullName evidence="5">DNAase</fullName>
    </submittedName>
</protein>
<sequence>MVDSHCHLDAAEFDPDRDEVVRRAVEAGVVRQVVPAVDAAGWPKLRGVCRAHPGLYPAYGLHPMYLDAHRPEHLDELATWIEREKPVAVGECGLDYHVEGLDPEAQQRYFEGQLRLARETGLPVIVHARRAVDAVIATIRRVDGHSGRLRGVVHSFSGSPEQARQLWRLGFLIGLGGPLTYERARRLRGLVAAMPLEFLLLETDAPDQPDSAIRGRRNEPARLRFVLETVAALRGQAPEDIARATSANAERLFGLPPPAA</sequence>
<evidence type="ECO:0000256" key="1">
    <source>
        <dbReference type="ARBA" id="ARBA00009275"/>
    </source>
</evidence>
<feature type="binding site" evidence="4">
    <location>
        <position position="127"/>
    </location>
    <ligand>
        <name>a divalent metal cation</name>
        <dbReference type="ChEBI" id="CHEBI:60240"/>
        <label>2</label>
    </ligand>
</feature>
<dbReference type="GO" id="GO:0004536">
    <property type="term" value="F:DNA nuclease activity"/>
    <property type="evidence" value="ECO:0007669"/>
    <property type="project" value="InterPro"/>
</dbReference>
<name>A0A921TE33_9GAMM</name>
<dbReference type="Pfam" id="PF01026">
    <property type="entry name" value="TatD_DNase"/>
    <property type="match status" value="1"/>
</dbReference>
<dbReference type="GO" id="GO:0016788">
    <property type="term" value="F:hydrolase activity, acting on ester bonds"/>
    <property type="evidence" value="ECO:0007669"/>
    <property type="project" value="InterPro"/>
</dbReference>
<dbReference type="InterPro" id="IPR015991">
    <property type="entry name" value="TatD/YcfH-like"/>
</dbReference>
<feature type="binding site" evidence="4">
    <location>
        <position position="204"/>
    </location>
    <ligand>
        <name>a divalent metal cation</name>
        <dbReference type="ChEBI" id="CHEBI:60240"/>
        <label>1</label>
    </ligand>
</feature>
<dbReference type="InterPro" id="IPR001130">
    <property type="entry name" value="TatD-like"/>
</dbReference>
<evidence type="ECO:0000313" key="5">
    <source>
        <dbReference type="EMBL" id="KAF1689136.1"/>
    </source>
</evidence>
<dbReference type="PROSITE" id="PS01137">
    <property type="entry name" value="TATD_1"/>
    <property type="match status" value="1"/>
</dbReference>
<evidence type="ECO:0000256" key="2">
    <source>
        <dbReference type="ARBA" id="ARBA00022723"/>
    </source>
</evidence>
<dbReference type="GO" id="GO:0046872">
    <property type="term" value="F:metal ion binding"/>
    <property type="evidence" value="ECO:0007669"/>
    <property type="project" value="UniProtKB-KW"/>
</dbReference>
<feature type="binding site" evidence="4">
    <location>
        <position position="5"/>
    </location>
    <ligand>
        <name>a divalent metal cation</name>
        <dbReference type="ChEBI" id="CHEBI:60240"/>
        <label>1</label>
    </ligand>
</feature>
<organism evidence="5 6">
    <name type="scientific">Pseudoxanthomonas taiwanensis</name>
    <dbReference type="NCBI Taxonomy" id="176598"/>
    <lineage>
        <taxon>Bacteria</taxon>
        <taxon>Pseudomonadati</taxon>
        <taxon>Pseudomonadota</taxon>
        <taxon>Gammaproteobacteria</taxon>
        <taxon>Lysobacterales</taxon>
        <taxon>Lysobacteraceae</taxon>
        <taxon>Pseudoxanthomonas</taxon>
    </lineage>
</organism>
<gene>
    <name evidence="5" type="ORF">CR938_07185</name>
</gene>
<dbReference type="FunFam" id="3.20.20.140:FF:000005">
    <property type="entry name" value="TatD family hydrolase"/>
    <property type="match status" value="1"/>
</dbReference>
<keyword evidence="6" id="KW-1185">Reference proteome</keyword>
<accession>A0A921TE33</accession>
<dbReference type="EMBL" id="PDWK01000027">
    <property type="protein sequence ID" value="KAF1689136.1"/>
    <property type="molecule type" value="Genomic_DNA"/>
</dbReference>
<dbReference type="Gene3D" id="3.20.20.140">
    <property type="entry name" value="Metal-dependent hydrolases"/>
    <property type="match status" value="1"/>
</dbReference>
<dbReference type="InterPro" id="IPR032466">
    <property type="entry name" value="Metal_Hydrolase"/>
</dbReference>
<evidence type="ECO:0000256" key="4">
    <source>
        <dbReference type="PIRSR" id="PIRSR005902-1"/>
    </source>
</evidence>
<feature type="binding site" evidence="4">
    <location>
        <position position="91"/>
    </location>
    <ligand>
        <name>a divalent metal cation</name>
        <dbReference type="ChEBI" id="CHEBI:60240"/>
        <label>1</label>
    </ligand>
</feature>
<feature type="binding site" evidence="4">
    <location>
        <position position="7"/>
    </location>
    <ligand>
        <name>a divalent metal cation</name>
        <dbReference type="ChEBI" id="CHEBI:60240"/>
        <label>1</label>
    </ligand>
</feature>
<dbReference type="Proteomes" id="UP000717981">
    <property type="component" value="Unassembled WGS sequence"/>
</dbReference>
<evidence type="ECO:0000256" key="3">
    <source>
        <dbReference type="ARBA" id="ARBA00022801"/>
    </source>
</evidence>
<dbReference type="PANTHER" id="PTHR46124:SF3">
    <property type="entry name" value="HYDROLASE"/>
    <property type="match status" value="1"/>
</dbReference>
<keyword evidence="2 4" id="KW-0479">Metal-binding</keyword>
<reference evidence="5" key="1">
    <citation type="submission" date="2017-10" db="EMBL/GenBank/DDBJ databases">
        <title>Whole genome sequencing of members of genus Pseudoxanthomonas.</title>
        <authorList>
            <person name="Kumar S."/>
            <person name="Bansal K."/>
            <person name="Kaur A."/>
            <person name="Patil P."/>
            <person name="Sharma S."/>
            <person name="Patil P.B."/>
        </authorList>
    </citation>
    <scope>NUCLEOTIDE SEQUENCE</scope>
    <source>
        <strain evidence="5">DSM 22914</strain>
    </source>
</reference>
<dbReference type="InterPro" id="IPR018228">
    <property type="entry name" value="DNase_TatD-rel_CS"/>
</dbReference>
<dbReference type="PROSITE" id="PS01090">
    <property type="entry name" value="TATD_2"/>
    <property type="match status" value="1"/>
</dbReference>
<keyword evidence="3" id="KW-0378">Hydrolase</keyword>
<comment type="similarity">
    <text evidence="1">Belongs to the metallo-dependent hydrolases superfamily. TatD-type hydrolase family.</text>
</comment>
<dbReference type="NCBIfam" id="TIGR00010">
    <property type="entry name" value="YchF/TatD family DNA exonuclease"/>
    <property type="match status" value="1"/>
</dbReference>